<protein>
    <submittedName>
        <fullName evidence="1">Uncharacterized protein</fullName>
    </submittedName>
</protein>
<comment type="caution">
    <text evidence="1">The sequence shown here is derived from an EMBL/GenBank/DDBJ whole genome shotgun (WGS) entry which is preliminary data.</text>
</comment>
<dbReference type="OrthoDB" id="3213671at2759"/>
<evidence type="ECO:0000313" key="1">
    <source>
        <dbReference type="EMBL" id="KAF9522385.1"/>
    </source>
</evidence>
<reference evidence="1" key="1">
    <citation type="submission" date="2020-11" db="EMBL/GenBank/DDBJ databases">
        <authorList>
            <consortium name="DOE Joint Genome Institute"/>
            <person name="Ahrendt S."/>
            <person name="Riley R."/>
            <person name="Andreopoulos W."/>
            <person name="Labutti K."/>
            <person name="Pangilinan J."/>
            <person name="Ruiz-Duenas F.J."/>
            <person name="Barrasa J.M."/>
            <person name="Sanchez-Garcia M."/>
            <person name="Camarero S."/>
            <person name="Miyauchi S."/>
            <person name="Serrano A."/>
            <person name="Linde D."/>
            <person name="Babiker R."/>
            <person name="Drula E."/>
            <person name="Ayuso-Fernandez I."/>
            <person name="Pacheco R."/>
            <person name="Padilla G."/>
            <person name="Ferreira P."/>
            <person name="Barriuso J."/>
            <person name="Kellner H."/>
            <person name="Castanera R."/>
            <person name="Alfaro M."/>
            <person name="Ramirez L."/>
            <person name="Pisabarro A.G."/>
            <person name="Kuo A."/>
            <person name="Tritt A."/>
            <person name="Lipzen A."/>
            <person name="He G."/>
            <person name="Yan M."/>
            <person name="Ng V."/>
            <person name="Cullen D."/>
            <person name="Martin F."/>
            <person name="Rosso M.-N."/>
            <person name="Henrissat B."/>
            <person name="Hibbett D."/>
            <person name="Martinez A.T."/>
            <person name="Grigoriev I.V."/>
        </authorList>
    </citation>
    <scope>NUCLEOTIDE SEQUENCE</scope>
    <source>
        <strain evidence="1">CBS 506.95</strain>
    </source>
</reference>
<name>A0A9P6E4L3_9AGAR</name>
<organism evidence="1 2">
    <name type="scientific">Crepidotus variabilis</name>
    <dbReference type="NCBI Taxonomy" id="179855"/>
    <lineage>
        <taxon>Eukaryota</taxon>
        <taxon>Fungi</taxon>
        <taxon>Dikarya</taxon>
        <taxon>Basidiomycota</taxon>
        <taxon>Agaricomycotina</taxon>
        <taxon>Agaricomycetes</taxon>
        <taxon>Agaricomycetidae</taxon>
        <taxon>Agaricales</taxon>
        <taxon>Agaricineae</taxon>
        <taxon>Crepidotaceae</taxon>
        <taxon>Crepidotus</taxon>
    </lineage>
</organism>
<gene>
    <name evidence="1" type="ORF">CPB83DRAFT_115160</name>
</gene>
<dbReference type="EMBL" id="MU157948">
    <property type="protein sequence ID" value="KAF9522385.1"/>
    <property type="molecule type" value="Genomic_DNA"/>
</dbReference>
<accession>A0A9P6E4L3</accession>
<evidence type="ECO:0000313" key="2">
    <source>
        <dbReference type="Proteomes" id="UP000807306"/>
    </source>
</evidence>
<sequence length="126" mass="14211">MEKSRYTLMVREDKRSTVVGEPIPPLIAASTAAFVENIRLRRPPLAQQTIPAITIVGQRPIFYKVPVTQALVSALITAEYSAEPTVTQSLVPPVLDEEAYYMIHGMNPLEDRRIVFQCLETMRKLL</sequence>
<proteinExistence type="predicted"/>
<keyword evidence="2" id="KW-1185">Reference proteome</keyword>
<dbReference type="Proteomes" id="UP000807306">
    <property type="component" value="Unassembled WGS sequence"/>
</dbReference>
<dbReference type="AlphaFoldDB" id="A0A9P6E4L3"/>